<sequence length="205" mass="23932">LRQVPCHQTSLFYPWDEFHCGLYLSNMESREMYTLSPYNREKSFNISYTRPMSNYKIVEYTSRISSSLMRSHDRVFRVHGVEFTCTIQRAQSRILYSNVIPALAIVFFDAYIFIANLSPLYCLLTVFPLIKQIQFFSALLVNKLPYLVMVIIARTFLSVLTSLGRLLTSVLILYYPLQIKQVMQYDSYLHRSLFVLVSTAIVFLG</sequence>
<comment type="caution">
    <text evidence="2">The sequence shown here is derived from an EMBL/GenBank/DDBJ whole genome shotgun (WGS) entry which is preliminary data.</text>
</comment>
<keyword evidence="1" id="KW-0812">Transmembrane</keyword>
<feature type="transmembrane region" description="Helical" evidence="1">
    <location>
        <begin position="188"/>
        <end position="204"/>
    </location>
</feature>
<proteinExistence type="predicted"/>
<feature type="transmembrane region" description="Helical" evidence="1">
    <location>
        <begin position="121"/>
        <end position="140"/>
    </location>
</feature>
<gene>
    <name evidence="2" type="ORF">PENTCL1PPCAC_25551</name>
</gene>
<keyword evidence="3" id="KW-1185">Reference proteome</keyword>
<evidence type="ECO:0000313" key="2">
    <source>
        <dbReference type="EMBL" id="GMT03377.1"/>
    </source>
</evidence>
<organism evidence="2 3">
    <name type="scientific">Pristionchus entomophagus</name>
    <dbReference type="NCBI Taxonomy" id="358040"/>
    <lineage>
        <taxon>Eukaryota</taxon>
        <taxon>Metazoa</taxon>
        <taxon>Ecdysozoa</taxon>
        <taxon>Nematoda</taxon>
        <taxon>Chromadorea</taxon>
        <taxon>Rhabditida</taxon>
        <taxon>Rhabditina</taxon>
        <taxon>Diplogasteromorpha</taxon>
        <taxon>Diplogasteroidea</taxon>
        <taxon>Neodiplogasteridae</taxon>
        <taxon>Pristionchus</taxon>
    </lineage>
</organism>
<reference evidence="2" key="1">
    <citation type="submission" date="2023-10" db="EMBL/GenBank/DDBJ databases">
        <title>Genome assembly of Pristionchus species.</title>
        <authorList>
            <person name="Yoshida K."/>
            <person name="Sommer R.J."/>
        </authorList>
    </citation>
    <scope>NUCLEOTIDE SEQUENCE</scope>
    <source>
        <strain evidence="2">RS0144</strain>
    </source>
</reference>
<dbReference type="Proteomes" id="UP001432027">
    <property type="component" value="Unassembled WGS sequence"/>
</dbReference>
<evidence type="ECO:0000256" key="1">
    <source>
        <dbReference type="SAM" id="Phobius"/>
    </source>
</evidence>
<protein>
    <recommendedName>
        <fullName evidence="4">G protein-coupled receptor</fullName>
    </recommendedName>
</protein>
<keyword evidence="1" id="KW-0472">Membrane</keyword>
<feature type="transmembrane region" description="Helical" evidence="1">
    <location>
        <begin position="146"/>
        <end position="176"/>
    </location>
</feature>
<dbReference type="AlphaFoldDB" id="A0AAV5U9Z8"/>
<accession>A0AAV5U9Z8</accession>
<feature type="non-terminal residue" evidence="2">
    <location>
        <position position="1"/>
    </location>
</feature>
<feature type="transmembrane region" description="Helical" evidence="1">
    <location>
        <begin position="94"/>
        <end position="114"/>
    </location>
</feature>
<keyword evidence="1" id="KW-1133">Transmembrane helix</keyword>
<dbReference type="EMBL" id="BTSX01000006">
    <property type="protein sequence ID" value="GMT03377.1"/>
    <property type="molecule type" value="Genomic_DNA"/>
</dbReference>
<name>A0AAV5U9Z8_9BILA</name>
<evidence type="ECO:0000313" key="3">
    <source>
        <dbReference type="Proteomes" id="UP001432027"/>
    </source>
</evidence>
<evidence type="ECO:0008006" key="4">
    <source>
        <dbReference type="Google" id="ProtNLM"/>
    </source>
</evidence>
<feature type="non-terminal residue" evidence="2">
    <location>
        <position position="205"/>
    </location>
</feature>